<evidence type="ECO:0000313" key="3">
    <source>
        <dbReference type="Proteomes" id="UP000694388"/>
    </source>
</evidence>
<name>A0A8C4NDC5_EPTBU</name>
<protein>
    <submittedName>
        <fullName evidence="2">Uncharacterized protein</fullName>
    </submittedName>
</protein>
<keyword evidence="1" id="KW-0949">S-adenosyl-L-methionine</keyword>
<reference evidence="2" key="1">
    <citation type="submission" date="2025-08" db="UniProtKB">
        <authorList>
            <consortium name="Ensembl"/>
        </authorList>
    </citation>
    <scope>IDENTIFICATION</scope>
</reference>
<dbReference type="PANTHER" id="PTHR46098">
    <property type="entry name" value="TRNA (CYTOSINE(38)-C(5))-METHYLTRANSFERASE"/>
    <property type="match status" value="1"/>
</dbReference>
<dbReference type="InterPro" id="IPR029063">
    <property type="entry name" value="SAM-dependent_MTases_sf"/>
</dbReference>
<accession>A0A8C4NDC5</accession>
<dbReference type="InterPro" id="IPR050750">
    <property type="entry name" value="C5-MTase"/>
</dbReference>
<dbReference type="Ensembl" id="ENSEBUT00000005535.1">
    <property type="protein sequence ID" value="ENSEBUP00000005097.1"/>
    <property type="gene ID" value="ENSEBUG00000003507.1"/>
</dbReference>
<dbReference type="GeneTree" id="ENSGT01120000278079"/>
<organism evidence="2 3">
    <name type="scientific">Eptatretus burgeri</name>
    <name type="common">Inshore hagfish</name>
    <dbReference type="NCBI Taxonomy" id="7764"/>
    <lineage>
        <taxon>Eukaryota</taxon>
        <taxon>Metazoa</taxon>
        <taxon>Chordata</taxon>
        <taxon>Craniata</taxon>
        <taxon>Vertebrata</taxon>
        <taxon>Cyclostomata</taxon>
        <taxon>Myxini</taxon>
        <taxon>Myxiniformes</taxon>
        <taxon>Myxinidae</taxon>
        <taxon>Eptatretinae</taxon>
        <taxon>Eptatretus</taxon>
    </lineage>
</organism>
<proteinExistence type="predicted"/>
<dbReference type="Proteomes" id="UP000694388">
    <property type="component" value="Unplaced"/>
</dbReference>
<keyword evidence="3" id="KW-1185">Reference proteome</keyword>
<dbReference type="PANTHER" id="PTHR46098:SF1">
    <property type="entry name" value="TRNA (CYTOSINE(38)-C(5))-METHYLTRANSFERASE"/>
    <property type="match status" value="1"/>
</dbReference>
<sequence>MAPLRVLELYSGVGGLHCALRECMLITIRVHQGLTAHDFDKLHLDMILMSPPCQHEFTRTLELCRYTFREFHLSPTTVCTGAAALVFT</sequence>
<dbReference type="GO" id="GO:0005634">
    <property type="term" value="C:nucleus"/>
    <property type="evidence" value="ECO:0007669"/>
    <property type="project" value="TreeGrafter"/>
</dbReference>
<evidence type="ECO:0000313" key="2">
    <source>
        <dbReference type="Ensembl" id="ENSEBUP00000005097.1"/>
    </source>
</evidence>
<reference evidence="2" key="2">
    <citation type="submission" date="2025-09" db="UniProtKB">
        <authorList>
            <consortium name="Ensembl"/>
        </authorList>
    </citation>
    <scope>IDENTIFICATION</scope>
</reference>
<dbReference type="AlphaFoldDB" id="A0A8C4NDC5"/>
<dbReference type="Gene3D" id="3.40.50.150">
    <property type="entry name" value="Vaccinia Virus protein VP39"/>
    <property type="match status" value="1"/>
</dbReference>
<evidence type="ECO:0000256" key="1">
    <source>
        <dbReference type="ARBA" id="ARBA00022691"/>
    </source>
</evidence>
<dbReference type="SUPFAM" id="SSF53335">
    <property type="entry name" value="S-adenosyl-L-methionine-dependent methyltransferases"/>
    <property type="match status" value="1"/>
</dbReference>